<name>A0ABU5TLM2_9CYAN</name>
<protein>
    <submittedName>
        <fullName evidence="3">Leucine-rich repeat domain-containing protein</fullName>
    </submittedName>
</protein>
<keyword evidence="4" id="KW-1185">Reference proteome</keyword>
<dbReference type="InterPro" id="IPR050216">
    <property type="entry name" value="LRR_domain-containing"/>
</dbReference>
<dbReference type="InterPro" id="IPR001611">
    <property type="entry name" value="Leu-rich_rpt"/>
</dbReference>
<dbReference type="Pfam" id="PF13855">
    <property type="entry name" value="LRR_8"/>
    <property type="match status" value="1"/>
</dbReference>
<dbReference type="PANTHER" id="PTHR48051:SF54">
    <property type="entry name" value="LEUCINE-RICH REPEAT-CONTAINING PROTEIN"/>
    <property type="match status" value="1"/>
</dbReference>
<evidence type="ECO:0000313" key="3">
    <source>
        <dbReference type="EMBL" id="MEA5479230.1"/>
    </source>
</evidence>
<accession>A0ABU5TLM2</accession>
<dbReference type="Gene3D" id="3.80.10.10">
    <property type="entry name" value="Ribonuclease Inhibitor"/>
    <property type="match status" value="1"/>
</dbReference>
<dbReference type="SUPFAM" id="SSF52058">
    <property type="entry name" value="L domain-like"/>
    <property type="match status" value="1"/>
</dbReference>
<dbReference type="InterPro" id="IPR032675">
    <property type="entry name" value="LRR_dom_sf"/>
</dbReference>
<evidence type="ECO:0000256" key="1">
    <source>
        <dbReference type="ARBA" id="ARBA00022614"/>
    </source>
</evidence>
<dbReference type="EMBL" id="JAYGIE010000085">
    <property type="protein sequence ID" value="MEA5479230.1"/>
    <property type="molecule type" value="Genomic_DNA"/>
</dbReference>
<dbReference type="PANTHER" id="PTHR48051">
    <property type="match status" value="1"/>
</dbReference>
<sequence>MTDAELLAIIAQAEREGWTELDLSGKGLKKLPSEIGKLANLTTLDLSINQITAIPDEIANLTNLTEYSFQQYSMIRKNNYV</sequence>
<evidence type="ECO:0000256" key="2">
    <source>
        <dbReference type="ARBA" id="ARBA00022737"/>
    </source>
</evidence>
<reference evidence="3 4" key="1">
    <citation type="submission" date="2023-12" db="EMBL/GenBank/DDBJ databases">
        <title>Baltic Sea Cyanobacteria.</title>
        <authorList>
            <person name="Delbaje E."/>
            <person name="Fewer D.P."/>
            <person name="Shishido T.K."/>
        </authorList>
    </citation>
    <scope>NUCLEOTIDE SEQUENCE [LARGE SCALE GENOMIC DNA]</scope>
    <source>
        <strain evidence="3 4">UHCC 0370</strain>
    </source>
</reference>
<gene>
    <name evidence="3" type="ORF">VB774_16535</name>
</gene>
<dbReference type="RefSeq" id="WP_323262520.1">
    <property type="nucleotide sequence ID" value="NZ_JAYGIE010000085.1"/>
</dbReference>
<proteinExistence type="predicted"/>
<evidence type="ECO:0000313" key="4">
    <source>
        <dbReference type="Proteomes" id="UP001301388"/>
    </source>
</evidence>
<organism evidence="3 4">
    <name type="scientific">Pseudanabaena galeata UHCC 0370</name>
    <dbReference type="NCBI Taxonomy" id="3110310"/>
    <lineage>
        <taxon>Bacteria</taxon>
        <taxon>Bacillati</taxon>
        <taxon>Cyanobacteriota</taxon>
        <taxon>Cyanophyceae</taxon>
        <taxon>Pseudanabaenales</taxon>
        <taxon>Pseudanabaenaceae</taxon>
        <taxon>Pseudanabaena</taxon>
    </lineage>
</organism>
<comment type="caution">
    <text evidence="3">The sequence shown here is derived from an EMBL/GenBank/DDBJ whole genome shotgun (WGS) entry which is preliminary data.</text>
</comment>
<keyword evidence="1" id="KW-0433">Leucine-rich repeat</keyword>
<keyword evidence="2" id="KW-0677">Repeat</keyword>
<dbReference type="Proteomes" id="UP001301388">
    <property type="component" value="Unassembled WGS sequence"/>
</dbReference>
<dbReference type="PROSITE" id="PS51450">
    <property type="entry name" value="LRR"/>
    <property type="match status" value="1"/>
</dbReference>